<name>E3M5Y7_CAERE</name>
<dbReference type="PANTHER" id="PTHR11685">
    <property type="entry name" value="RBR FAMILY RING FINGER AND IBR DOMAIN-CONTAINING"/>
    <property type="match status" value="1"/>
</dbReference>
<dbReference type="SMART" id="SM00647">
    <property type="entry name" value="IBR"/>
    <property type="match status" value="2"/>
</dbReference>
<sequence>MSQNDCQEHENEEKDYGKDYRSLNAEQLESKLKTLISNVAVIFELSDEQCLKLLQKYNYDKERLLEEGYSGEDALKSVEDVSQTSEHNDRQAMINDYVTKSRYLKWCPNGGCTRAIEVDYADIRTVRCSCQMEFCFSCDRGPHDPVPCDLLSHWLENNQRDSLEKIIYESKPCPKCGLLIQPDDKEDMKTGSVWCLNEECRQQFCWYCGVEWVGEHYDCEDFELPLNEKHEKLVSDFKRYSRYHELFTTQKENLGMEEAVRNYDNLLLKYTKFQLREKIESRETKTQYLQETLSKLLDCSRTLMYSYVLEFYLNEECNANIFKQIREDLQTDSAKLLEKFLKLEKGDDSIETKKIVQEMGESAVKKRINLLRNCAEEMKNDNWTFDEHKFIEM</sequence>
<dbReference type="PROSITE" id="PS51873">
    <property type="entry name" value="TRIAD"/>
    <property type="match status" value="1"/>
</dbReference>
<dbReference type="AlphaFoldDB" id="E3M5Y7"/>
<dbReference type="eggNOG" id="KOG1815">
    <property type="taxonomic scope" value="Eukaryota"/>
</dbReference>
<dbReference type="GO" id="GO:0061630">
    <property type="term" value="F:ubiquitin protein ligase activity"/>
    <property type="evidence" value="ECO:0007669"/>
    <property type="project" value="UniProtKB-EC"/>
</dbReference>
<evidence type="ECO:0000256" key="2">
    <source>
        <dbReference type="ARBA" id="ARBA00012251"/>
    </source>
</evidence>
<evidence type="ECO:0000256" key="4">
    <source>
        <dbReference type="ARBA" id="ARBA00022723"/>
    </source>
</evidence>
<dbReference type="Pfam" id="PF01485">
    <property type="entry name" value="IBR"/>
    <property type="match status" value="1"/>
</dbReference>
<dbReference type="STRING" id="31234.E3M5Y7"/>
<dbReference type="EMBL" id="DS268425">
    <property type="protein sequence ID" value="EFO92134.1"/>
    <property type="molecule type" value="Genomic_DNA"/>
</dbReference>
<dbReference type="Proteomes" id="UP000008281">
    <property type="component" value="Unassembled WGS sequence"/>
</dbReference>
<dbReference type="InParanoid" id="E3M5Y7"/>
<keyword evidence="7" id="KW-0833">Ubl conjugation pathway</keyword>
<evidence type="ECO:0000256" key="7">
    <source>
        <dbReference type="ARBA" id="ARBA00022786"/>
    </source>
</evidence>
<keyword evidence="5" id="KW-0677">Repeat</keyword>
<dbReference type="CDD" id="cd20346">
    <property type="entry name" value="BRcat_RBR_ANKIB1"/>
    <property type="match status" value="1"/>
</dbReference>
<dbReference type="HOGENOM" id="CLU_702561_0_0_1"/>
<dbReference type="Gene3D" id="1.20.120.1750">
    <property type="match status" value="1"/>
</dbReference>
<evidence type="ECO:0000256" key="8">
    <source>
        <dbReference type="ARBA" id="ARBA00022833"/>
    </source>
</evidence>
<dbReference type="OrthoDB" id="10009520at2759"/>
<keyword evidence="11" id="KW-1185">Reference proteome</keyword>
<dbReference type="GO" id="GO:0016567">
    <property type="term" value="P:protein ubiquitination"/>
    <property type="evidence" value="ECO:0007669"/>
    <property type="project" value="InterPro"/>
</dbReference>
<dbReference type="InterPro" id="IPR002867">
    <property type="entry name" value="IBR_dom"/>
</dbReference>
<evidence type="ECO:0000256" key="6">
    <source>
        <dbReference type="ARBA" id="ARBA00022771"/>
    </source>
</evidence>
<evidence type="ECO:0000256" key="1">
    <source>
        <dbReference type="ARBA" id="ARBA00001798"/>
    </source>
</evidence>
<keyword evidence="4" id="KW-0479">Metal-binding</keyword>
<gene>
    <name evidence="10" type="ORF">CRE_11010</name>
</gene>
<comment type="catalytic activity">
    <reaction evidence="1">
        <text>[E2 ubiquitin-conjugating enzyme]-S-ubiquitinyl-L-cysteine + [acceptor protein]-L-lysine = [E2 ubiquitin-conjugating enzyme]-L-cysteine + [acceptor protein]-N(6)-ubiquitinyl-L-lysine.</text>
        <dbReference type="EC" id="2.3.2.31"/>
    </reaction>
</comment>
<dbReference type="GO" id="GO:0008270">
    <property type="term" value="F:zinc ion binding"/>
    <property type="evidence" value="ECO:0007669"/>
    <property type="project" value="UniProtKB-KW"/>
</dbReference>
<organism evidence="11">
    <name type="scientific">Caenorhabditis remanei</name>
    <name type="common">Caenorhabditis vulgaris</name>
    <dbReference type="NCBI Taxonomy" id="31234"/>
    <lineage>
        <taxon>Eukaryota</taxon>
        <taxon>Metazoa</taxon>
        <taxon>Ecdysozoa</taxon>
        <taxon>Nematoda</taxon>
        <taxon>Chromadorea</taxon>
        <taxon>Rhabditida</taxon>
        <taxon>Rhabditina</taxon>
        <taxon>Rhabditomorpha</taxon>
        <taxon>Rhabditoidea</taxon>
        <taxon>Rhabditidae</taxon>
        <taxon>Peloderinae</taxon>
        <taxon>Caenorhabditis</taxon>
    </lineage>
</organism>
<reference evidence="10" key="1">
    <citation type="submission" date="2007-07" db="EMBL/GenBank/DDBJ databases">
        <title>PCAP assembly of the Caenorhabditis remanei genome.</title>
        <authorList>
            <consortium name="The Caenorhabditis remanei Sequencing Consortium"/>
            <person name="Wilson R.K."/>
        </authorList>
    </citation>
    <scope>NUCLEOTIDE SEQUENCE [LARGE SCALE GENOMIC DNA]</scope>
    <source>
        <strain evidence="10">PB4641</strain>
    </source>
</reference>
<evidence type="ECO:0000313" key="11">
    <source>
        <dbReference type="Proteomes" id="UP000008281"/>
    </source>
</evidence>
<proteinExistence type="predicted"/>
<keyword evidence="8" id="KW-0862">Zinc</keyword>
<evidence type="ECO:0000256" key="5">
    <source>
        <dbReference type="ARBA" id="ARBA00022737"/>
    </source>
</evidence>
<protein>
    <recommendedName>
        <fullName evidence="2">RBR-type E3 ubiquitin transferase</fullName>
        <ecNumber evidence="2">2.3.2.31</ecNumber>
    </recommendedName>
</protein>
<dbReference type="InterPro" id="IPR044066">
    <property type="entry name" value="TRIAD_supradom"/>
</dbReference>
<dbReference type="InterPro" id="IPR031127">
    <property type="entry name" value="E3_UB_ligase_RBR"/>
</dbReference>
<accession>E3M5Y7</accession>
<evidence type="ECO:0000259" key="9">
    <source>
        <dbReference type="PROSITE" id="PS51873"/>
    </source>
</evidence>
<feature type="domain" description="RING-type" evidence="9">
    <location>
        <begin position="1"/>
        <end position="223"/>
    </location>
</feature>
<dbReference type="SUPFAM" id="SSF57850">
    <property type="entry name" value="RING/U-box"/>
    <property type="match status" value="2"/>
</dbReference>
<dbReference type="EC" id="2.3.2.31" evidence="2"/>
<evidence type="ECO:0000313" key="10">
    <source>
        <dbReference type="EMBL" id="EFO92134.1"/>
    </source>
</evidence>
<keyword evidence="3" id="KW-0808">Transferase</keyword>
<keyword evidence="6" id="KW-0863">Zinc-finger</keyword>
<evidence type="ECO:0000256" key="3">
    <source>
        <dbReference type="ARBA" id="ARBA00022679"/>
    </source>
</evidence>